<keyword evidence="2" id="KW-1133">Transmembrane helix</keyword>
<name>A0A1J5NSU3_NEOTH</name>
<evidence type="ECO:0000313" key="5">
    <source>
        <dbReference type="Proteomes" id="UP000182811"/>
    </source>
</evidence>
<evidence type="ECO:0000256" key="2">
    <source>
        <dbReference type="SAM" id="Phobius"/>
    </source>
</evidence>
<reference evidence="4 5" key="1">
    <citation type="submission" date="2016-08" db="EMBL/GenBank/DDBJ databases">
        <title>Genome-based comparison of Moorella thermoacetic strains.</title>
        <authorList>
            <person name="Poehlein A."/>
            <person name="Bengelsdorf F.R."/>
            <person name="Esser C."/>
            <person name="Duerre P."/>
            <person name="Daniel R."/>
        </authorList>
    </citation>
    <scope>NUCLEOTIDE SEQUENCE [LARGE SCALE GENOMIC DNA]</scope>
    <source>
        <strain evidence="4 5">DSM 21394</strain>
    </source>
</reference>
<keyword evidence="2" id="KW-0472">Membrane</keyword>
<dbReference type="EMBL" id="MDDC01000016">
    <property type="protein sequence ID" value="OIQ58364.1"/>
    <property type="molecule type" value="Genomic_DNA"/>
</dbReference>
<feature type="signal peptide" evidence="3">
    <location>
        <begin position="1"/>
        <end position="26"/>
    </location>
</feature>
<keyword evidence="3" id="KW-0732">Signal</keyword>
<keyword evidence="2" id="KW-0812">Transmembrane</keyword>
<organism evidence="4 5">
    <name type="scientific">Neomoorella thermoacetica</name>
    <name type="common">Clostridium thermoaceticum</name>
    <dbReference type="NCBI Taxonomy" id="1525"/>
    <lineage>
        <taxon>Bacteria</taxon>
        <taxon>Bacillati</taxon>
        <taxon>Bacillota</taxon>
        <taxon>Clostridia</taxon>
        <taxon>Neomoorellales</taxon>
        <taxon>Neomoorellaceae</taxon>
        <taxon>Neomoorella</taxon>
    </lineage>
</organism>
<proteinExistence type="predicted"/>
<dbReference type="AlphaFoldDB" id="A0A1J5NSU3"/>
<dbReference type="Proteomes" id="UP000182811">
    <property type="component" value="Unassembled WGS sequence"/>
</dbReference>
<feature type="transmembrane region" description="Helical" evidence="2">
    <location>
        <begin position="203"/>
        <end position="224"/>
    </location>
</feature>
<evidence type="ECO:0000256" key="1">
    <source>
        <dbReference type="SAM" id="MobiDB-lite"/>
    </source>
</evidence>
<gene>
    <name evidence="4" type="ORF">MOTE_20270</name>
</gene>
<protein>
    <submittedName>
        <fullName evidence="4">Uncharacterized protein</fullName>
    </submittedName>
</protein>
<feature type="region of interest" description="Disordered" evidence="1">
    <location>
        <begin position="53"/>
        <end position="117"/>
    </location>
</feature>
<accession>A0A1J5NSU3</accession>
<feature type="chain" id="PRO_5012724116" evidence="3">
    <location>
        <begin position="27"/>
        <end position="227"/>
    </location>
</feature>
<feature type="compositionally biased region" description="Low complexity" evidence="1">
    <location>
        <begin position="53"/>
        <end position="103"/>
    </location>
</feature>
<comment type="caution">
    <text evidence="4">The sequence shown here is derived from an EMBL/GenBank/DDBJ whole genome shotgun (WGS) entry which is preliminary data.</text>
</comment>
<evidence type="ECO:0000313" key="4">
    <source>
        <dbReference type="EMBL" id="OIQ58364.1"/>
    </source>
</evidence>
<feature type="compositionally biased region" description="Polar residues" evidence="1">
    <location>
        <begin position="104"/>
        <end position="115"/>
    </location>
</feature>
<evidence type="ECO:0000256" key="3">
    <source>
        <dbReference type="SAM" id="SignalP"/>
    </source>
</evidence>
<sequence>MSRKKLVALIVCLFFTLGLWPAPALAKGFSGGRASFSGGGRSFSVRSSGFASSKSFSSPGSSSKVSIPAAPAPSSSKGFTPPSAPSSSSGKGFTSGGRSFSTPRQTTPPSLTGDYQTGRKAFASQRSSYTTSRPSYTGTWDRTTAAAQDKYPRRPTVEVYGSPPQPPYYYHNYYWGLPWWQHLLFGPQYYYAPWGYHYYVPRFLTWFLLLALLGLGGFLLFRILRRR</sequence>